<reference evidence="2 3" key="1">
    <citation type="submission" date="2017-04" db="EMBL/GenBank/DDBJ databases">
        <title>In vitro and in silico characterization of Lactobacillus paraplantarum D2-1, a starter culture for soymilk fermentation.</title>
        <authorList>
            <person name="Endo A."/>
            <person name="Sasaki F."/>
            <person name="Maeno S."/>
            <person name="Kanesaki Y."/>
            <person name="Kubota E."/>
            <person name="Torres G.A."/>
            <person name="Tomita S."/>
            <person name="Nakagawa J."/>
        </authorList>
    </citation>
    <scope>NUCLEOTIDE SEQUENCE [LARGE SCALE GENOMIC DNA]</scope>
    <source>
        <strain evidence="2 3">D2-1</strain>
    </source>
</reference>
<evidence type="ECO:0000313" key="2">
    <source>
        <dbReference type="EMBL" id="GBF00584.1"/>
    </source>
</evidence>
<keyword evidence="3" id="KW-1185">Reference proteome</keyword>
<evidence type="ECO:0000313" key="3">
    <source>
        <dbReference type="Proteomes" id="UP000236162"/>
    </source>
</evidence>
<sequence length="107" mass="12015">MKCPTIVRHIHGRNAPFPAHTGDPYFNKESGQPLIALLDANLAGPVEPFATYIEDVTSYKIYIEKGEKMFELLEAIINIIKYLGMAIVFGFLAYALIYIMIGVFTMN</sequence>
<dbReference type="RefSeq" id="WP_033609479.1">
    <property type="nucleotide sequence ID" value="NZ_AVAI01000126.1"/>
</dbReference>
<gene>
    <name evidence="2" type="ORF">LPPLD21_00084</name>
</gene>
<keyword evidence="1" id="KW-1133">Transmembrane helix</keyword>
<dbReference type="EMBL" id="BDOR01000001">
    <property type="protein sequence ID" value="GBF00584.1"/>
    <property type="molecule type" value="Genomic_DNA"/>
</dbReference>
<keyword evidence="1" id="KW-0472">Membrane</keyword>
<feature type="transmembrane region" description="Helical" evidence="1">
    <location>
        <begin position="82"/>
        <end position="104"/>
    </location>
</feature>
<dbReference type="Proteomes" id="UP000236162">
    <property type="component" value="Unassembled WGS sequence"/>
</dbReference>
<organism evidence="2 3">
    <name type="scientific">Lactiplantibacillus paraplantarum</name>
    <dbReference type="NCBI Taxonomy" id="60520"/>
    <lineage>
        <taxon>Bacteria</taxon>
        <taxon>Bacillati</taxon>
        <taxon>Bacillota</taxon>
        <taxon>Bacilli</taxon>
        <taxon>Lactobacillales</taxon>
        <taxon>Lactobacillaceae</taxon>
        <taxon>Lactiplantibacillus</taxon>
    </lineage>
</organism>
<protein>
    <submittedName>
        <fullName evidence="2">Uncharacterized protein</fullName>
    </submittedName>
</protein>
<accession>A0ABQ0N6G6</accession>
<proteinExistence type="predicted"/>
<comment type="caution">
    <text evidence="2">The sequence shown here is derived from an EMBL/GenBank/DDBJ whole genome shotgun (WGS) entry which is preliminary data.</text>
</comment>
<name>A0ABQ0N6G6_9LACO</name>
<evidence type="ECO:0000256" key="1">
    <source>
        <dbReference type="SAM" id="Phobius"/>
    </source>
</evidence>
<keyword evidence="1" id="KW-0812">Transmembrane</keyword>